<dbReference type="RefSeq" id="WP_044887114.1">
    <property type="nucleotide sequence ID" value="NZ_JYFN01000044.1"/>
</dbReference>
<dbReference type="PANTHER" id="PTHR20883:SF48">
    <property type="entry name" value="ECTOINE DIOXYGENASE"/>
    <property type="match status" value="1"/>
</dbReference>
<keyword evidence="2" id="KW-1185">Reference proteome</keyword>
<dbReference type="Pfam" id="PF05721">
    <property type="entry name" value="PhyH"/>
    <property type="match status" value="1"/>
</dbReference>
<dbReference type="PANTHER" id="PTHR20883">
    <property type="entry name" value="PHYTANOYL-COA DIOXYGENASE DOMAIN CONTAINING 1"/>
    <property type="match status" value="1"/>
</dbReference>
<comment type="caution">
    <text evidence="1">The sequence shown here is derived from an EMBL/GenBank/DDBJ whole genome shotgun (WGS) entry which is preliminary data.</text>
</comment>
<proteinExistence type="predicted"/>
<dbReference type="Proteomes" id="UP000032545">
    <property type="component" value="Unassembled WGS sequence"/>
</dbReference>
<gene>
    <name evidence="1" type="ORF">FF36_04598</name>
</gene>
<dbReference type="EMBL" id="JYFN01000044">
    <property type="protein sequence ID" value="KJE21093.1"/>
    <property type="molecule type" value="Genomic_DNA"/>
</dbReference>
<evidence type="ECO:0000313" key="1">
    <source>
        <dbReference type="EMBL" id="KJE21093.1"/>
    </source>
</evidence>
<dbReference type="SUPFAM" id="SSF51197">
    <property type="entry name" value="Clavaminate synthase-like"/>
    <property type="match status" value="1"/>
</dbReference>
<dbReference type="PATRIC" id="fig|1502723.3.peg.4546"/>
<dbReference type="GO" id="GO:0005506">
    <property type="term" value="F:iron ion binding"/>
    <property type="evidence" value="ECO:0007669"/>
    <property type="project" value="UniProtKB-ARBA"/>
</dbReference>
<protein>
    <submittedName>
        <fullName evidence="1">Protein involved in biosynthesis of mitomycin antibiotics/polyketide fumonisin</fullName>
    </submittedName>
</protein>
<reference evidence="2" key="1">
    <citation type="submission" date="2015-02" db="EMBL/GenBank/DDBJ databases">
        <title>Draft Genome of Frankia sp. CpI1-S.</title>
        <authorList>
            <person name="Oshone R.T."/>
            <person name="Ngom M."/>
            <person name="Ghodhbane-Gtari F."/>
            <person name="Gtari M."/>
            <person name="Morris K."/>
            <person name="Thomas K."/>
            <person name="Sen A."/>
            <person name="Tisa L.S."/>
        </authorList>
    </citation>
    <scope>NUCLEOTIDE SEQUENCE [LARGE SCALE GENOMIC DNA]</scope>
    <source>
        <strain evidence="2">CpI1-S</strain>
    </source>
</reference>
<organism evidence="1 2">
    <name type="scientific">Frankia torreyi</name>
    <dbReference type="NCBI Taxonomy" id="1856"/>
    <lineage>
        <taxon>Bacteria</taxon>
        <taxon>Bacillati</taxon>
        <taxon>Actinomycetota</taxon>
        <taxon>Actinomycetes</taxon>
        <taxon>Frankiales</taxon>
        <taxon>Frankiaceae</taxon>
        <taxon>Frankia</taxon>
    </lineage>
</organism>
<sequence>MSTTSLDTRALDSYERDGFAIFPGILDTDLVAEARDHVDWLLHRFPNFRPEHLHHPLMRDDAFWVRLVTDERLLDLAESFLGPDIACFTAHYICKPPGDGQAVLWHQDGAYWNLRPMEALTVWLALDDCDPANGCLRMIPGTHQLDLADIVLRDDVPNMLCSSIDARYVRDEAAVDVILRPGDVSVHHPAIIHGSEGNESGRWRRGLDIGYIRTTTQLGDTGLYVDPIVARGRPVPGVNRYRPWPAYDPKTSMDFRGRETWDARCQAVNSQVGVARPTGDTDVAEMTARMMDRLQAGTTKAGRP</sequence>
<dbReference type="GO" id="GO:0016706">
    <property type="term" value="F:2-oxoglutarate-dependent dioxygenase activity"/>
    <property type="evidence" value="ECO:0007669"/>
    <property type="project" value="UniProtKB-ARBA"/>
</dbReference>
<dbReference type="InterPro" id="IPR008775">
    <property type="entry name" value="Phytyl_CoA_dOase-like"/>
</dbReference>
<name>A0A0D8B9Y6_9ACTN</name>
<accession>A0A0D8B9Y6</accession>
<evidence type="ECO:0000313" key="2">
    <source>
        <dbReference type="Proteomes" id="UP000032545"/>
    </source>
</evidence>
<dbReference type="AlphaFoldDB" id="A0A0D8B9Y6"/>
<reference evidence="1 2" key="2">
    <citation type="journal article" date="2016" name="Genome Announc.">
        <title>Permanent Draft Genome Sequences for Two Variants of Frankia sp. Strain CpI1, the First Frankia Strain Isolated from Root Nodules of Comptonia peregrina.</title>
        <authorList>
            <person name="Oshone R."/>
            <person name="Hurst S.G.IV."/>
            <person name="Abebe-Akele F."/>
            <person name="Simpson S."/>
            <person name="Morris K."/>
            <person name="Thomas W.K."/>
            <person name="Tisa L.S."/>
        </authorList>
    </citation>
    <scope>NUCLEOTIDE SEQUENCE [LARGE SCALE GENOMIC DNA]</scope>
    <source>
        <strain evidence="2">CpI1-S</strain>
    </source>
</reference>
<dbReference type="Gene3D" id="2.60.120.620">
    <property type="entry name" value="q2cbj1_9rhob like domain"/>
    <property type="match status" value="1"/>
</dbReference>